<dbReference type="AlphaFoldDB" id="A0A317CJA3"/>
<dbReference type="Proteomes" id="UP000245506">
    <property type="component" value="Unassembled WGS sequence"/>
</dbReference>
<evidence type="ECO:0000259" key="1">
    <source>
        <dbReference type="Pfam" id="PF00975"/>
    </source>
</evidence>
<name>A0A317CJA3_9GAMM</name>
<sequence length="261" mass="30110">MNNIFFAHAIGFPSRSYQPFFNELEKYDYTIDFIEKIGMNPKYPITNNWPHLIEELADEIRSRHSEPVIGIGHSAGGLLTYLVARKYPELFSQIVVLDAPAINGLQNIPWWILKKLGLSDLVTPAKQSKHRKTHFKSLEEINELHYSRLLRNIQDDSFSSYVEHGFVPHKDGGFTLAFPLDTELALFRNAPDNLWRYKKPLAVRGIYISAEESEFSQLPFAERLCKKAEMDYHVLKGSHMFPQEHPKASADYIEQWLTSAS</sequence>
<reference evidence="2 3" key="1">
    <citation type="submission" date="2018-05" db="EMBL/GenBank/DDBJ databases">
        <title>Leucothrix arctica sp. nov., isolated from Arctic seawater.</title>
        <authorList>
            <person name="Choi A."/>
            <person name="Baek K."/>
        </authorList>
    </citation>
    <scope>NUCLEOTIDE SEQUENCE [LARGE SCALE GENOMIC DNA]</scope>
    <source>
        <strain evidence="2 3">IMCC9719</strain>
    </source>
</reference>
<dbReference type="SUPFAM" id="SSF53474">
    <property type="entry name" value="alpha/beta-Hydrolases"/>
    <property type="match status" value="1"/>
</dbReference>
<dbReference type="OrthoDB" id="5729753at2"/>
<dbReference type="Gene3D" id="3.40.50.1820">
    <property type="entry name" value="alpha/beta hydrolase"/>
    <property type="match status" value="1"/>
</dbReference>
<protein>
    <recommendedName>
        <fullName evidence="1">Thioesterase domain-containing protein</fullName>
    </recommendedName>
</protein>
<comment type="caution">
    <text evidence="2">The sequence shown here is derived from an EMBL/GenBank/DDBJ whole genome shotgun (WGS) entry which is preliminary data.</text>
</comment>
<dbReference type="Pfam" id="PF00975">
    <property type="entry name" value="Thioesterase"/>
    <property type="match status" value="1"/>
</dbReference>
<evidence type="ECO:0000313" key="3">
    <source>
        <dbReference type="Proteomes" id="UP000245506"/>
    </source>
</evidence>
<feature type="domain" description="Thioesterase" evidence="1">
    <location>
        <begin position="5"/>
        <end position="89"/>
    </location>
</feature>
<dbReference type="RefSeq" id="WP_109823371.1">
    <property type="nucleotide sequence ID" value="NZ_QGKL01000029.1"/>
</dbReference>
<accession>A0A317CJA3</accession>
<dbReference type="InterPro" id="IPR001031">
    <property type="entry name" value="Thioesterase"/>
</dbReference>
<organism evidence="2 3">
    <name type="scientific">Leucothrix arctica</name>
    <dbReference type="NCBI Taxonomy" id="1481894"/>
    <lineage>
        <taxon>Bacteria</taxon>
        <taxon>Pseudomonadati</taxon>
        <taxon>Pseudomonadota</taxon>
        <taxon>Gammaproteobacteria</taxon>
        <taxon>Thiotrichales</taxon>
        <taxon>Thiotrichaceae</taxon>
        <taxon>Leucothrix</taxon>
    </lineage>
</organism>
<gene>
    <name evidence="2" type="ORF">DKT75_10480</name>
</gene>
<proteinExistence type="predicted"/>
<evidence type="ECO:0000313" key="2">
    <source>
        <dbReference type="EMBL" id="PWQ96400.1"/>
    </source>
</evidence>
<dbReference type="InterPro" id="IPR029058">
    <property type="entry name" value="AB_hydrolase_fold"/>
</dbReference>
<dbReference type="EMBL" id="QGKL01000029">
    <property type="protein sequence ID" value="PWQ96400.1"/>
    <property type="molecule type" value="Genomic_DNA"/>
</dbReference>
<keyword evidence="3" id="KW-1185">Reference proteome</keyword>